<dbReference type="SUPFAM" id="SSF56059">
    <property type="entry name" value="Glutathione synthetase ATP-binding domain-like"/>
    <property type="match status" value="1"/>
</dbReference>
<dbReference type="InterPro" id="IPR006284">
    <property type="entry name" value="Glut_synth_pro"/>
</dbReference>
<gene>
    <name evidence="10" type="primary">gshB</name>
    <name evidence="12" type="ORF">BECKTUN1418D_GA0071000_12592</name>
</gene>
<dbReference type="Pfam" id="PF02951">
    <property type="entry name" value="GSH-S_N"/>
    <property type="match status" value="1"/>
</dbReference>
<accession>A0A451AEE9</accession>
<protein>
    <recommendedName>
        <fullName evidence="10">Glutathione synthetase</fullName>
        <ecNumber evidence="10">6.3.2.3</ecNumber>
    </recommendedName>
    <alternativeName>
        <fullName evidence="10">GSH synthetase</fullName>
        <shortName evidence="10">GSH-S</shortName>
        <shortName evidence="10">GSHase</shortName>
    </alternativeName>
    <alternativeName>
        <fullName evidence="10">Glutathione synthase</fullName>
    </alternativeName>
</protein>
<dbReference type="PANTHER" id="PTHR21621">
    <property type="entry name" value="RIBOSOMAL PROTEIN S6 MODIFICATION PROTEIN"/>
    <property type="match status" value="1"/>
</dbReference>
<dbReference type="InterPro" id="IPR016185">
    <property type="entry name" value="PreATP-grasp_dom_sf"/>
</dbReference>
<keyword evidence="4 10" id="KW-0317">Glutathione biosynthesis</keyword>
<dbReference type="NCBIfam" id="TIGR01380">
    <property type="entry name" value="glut_syn"/>
    <property type="match status" value="1"/>
</dbReference>
<dbReference type="HAMAP" id="MF_00162">
    <property type="entry name" value="GSH_S"/>
    <property type="match status" value="1"/>
</dbReference>
<evidence type="ECO:0000256" key="3">
    <source>
        <dbReference type="ARBA" id="ARBA00022598"/>
    </source>
</evidence>
<keyword evidence="6 10" id="KW-0547">Nucleotide-binding</keyword>
<evidence type="ECO:0000256" key="8">
    <source>
        <dbReference type="ARBA" id="ARBA00022842"/>
    </source>
</evidence>
<dbReference type="UniPathway" id="UPA00142">
    <property type="reaction ID" value="UER00210"/>
</dbReference>
<dbReference type="FunFam" id="3.30.1490.20:FF:000009">
    <property type="entry name" value="Glutathione synthetase"/>
    <property type="match status" value="1"/>
</dbReference>
<dbReference type="EC" id="6.3.2.3" evidence="10"/>
<dbReference type="InterPro" id="IPR013815">
    <property type="entry name" value="ATP_grasp_subdomain_1"/>
</dbReference>
<evidence type="ECO:0000256" key="6">
    <source>
        <dbReference type="ARBA" id="ARBA00022741"/>
    </source>
</evidence>
<comment type="catalytic activity">
    <reaction evidence="10">
        <text>gamma-L-glutamyl-L-cysteine + glycine + ATP = glutathione + ADP + phosphate + H(+)</text>
        <dbReference type="Rhea" id="RHEA:13557"/>
        <dbReference type="ChEBI" id="CHEBI:15378"/>
        <dbReference type="ChEBI" id="CHEBI:30616"/>
        <dbReference type="ChEBI" id="CHEBI:43474"/>
        <dbReference type="ChEBI" id="CHEBI:57305"/>
        <dbReference type="ChEBI" id="CHEBI:57925"/>
        <dbReference type="ChEBI" id="CHEBI:58173"/>
        <dbReference type="ChEBI" id="CHEBI:456216"/>
        <dbReference type="EC" id="6.3.2.3"/>
    </reaction>
</comment>
<dbReference type="GO" id="GO:0005524">
    <property type="term" value="F:ATP binding"/>
    <property type="evidence" value="ECO:0007669"/>
    <property type="project" value="UniProtKB-UniRule"/>
</dbReference>
<evidence type="ECO:0000256" key="9">
    <source>
        <dbReference type="ARBA" id="ARBA00023211"/>
    </source>
</evidence>
<evidence type="ECO:0000313" key="12">
    <source>
        <dbReference type="EMBL" id="VFK64406.1"/>
    </source>
</evidence>
<keyword evidence="8" id="KW-0460">Magnesium</keyword>
<comment type="pathway">
    <text evidence="10">Sulfur metabolism; glutathione biosynthesis; glutathione from L-cysteine and L-glutamate: step 2/2.</text>
</comment>
<dbReference type="Gene3D" id="3.40.50.20">
    <property type="match status" value="1"/>
</dbReference>
<dbReference type="EMBL" id="CAADFX010000259">
    <property type="protein sequence ID" value="VFK64406.1"/>
    <property type="molecule type" value="Genomic_DNA"/>
</dbReference>
<comment type="cofactor">
    <cofactor evidence="2">
        <name>Mg(2+)</name>
        <dbReference type="ChEBI" id="CHEBI:18420"/>
    </cofactor>
</comment>
<evidence type="ECO:0000256" key="7">
    <source>
        <dbReference type="ARBA" id="ARBA00022840"/>
    </source>
</evidence>
<dbReference type="AlphaFoldDB" id="A0A451AEE9"/>
<evidence type="ECO:0000256" key="5">
    <source>
        <dbReference type="ARBA" id="ARBA00022723"/>
    </source>
</evidence>
<organism evidence="12">
    <name type="scientific">Candidatus Kentrum sp. TUN</name>
    <dbReference type="NCBI Taxonomy" id="2126343"/>
    <lineage>
        <taxon>Bacteria</taxon>
        <taxon>Pseudomonadati</taxon>
        <taxon>Pseudomonadota</taxon>
        <taxon>Gammaproteobacteria</taxon>
        <taxon>Candidatus Kentrum</taxon>
    </lineage>
</organism>
<proteinExistence type="inferred from homology"/>
<dbReference type="InterPro" id="IPR011761">
    <property type="entry name" value="ATP-grasp"/>
</dbReference>
<feature type="domain" description="ATP-grasp" evidence="11">
    <location>
        <begin position="194"/>
        <end position="379"/>
    </location>
</feature>
<dbReference type="InterPro" id="IPR004215">
    <property type="entry name" value="GSHS_N"/>
</dbReference>
<dbReference type="GO" id="GO:0046872">
    <property type="term" value="F:metal ion binding"/>
    <property type="evidence" value="ECO:0007669"/>
    <property type="project" value="UniProtKB-KW"/>
</dbReference>
<comment type="similarity">
    <text evidence="10">Belongs to the prokaryotic GSH synthase family.</text>
</comment>
<evidence type="ECO:0000256" key="2">
    <source>
        <dbReference type="ARBA" id="ARBA00001946"/>
    </source>
</evidence>
<dbReference type="InterPro" id="IPR004218">
    <property type="entry name" value="GSHS_ATP-bd"/>
</dbReference>
<dbReference type="PROSITE" id="PS50975">
    <property type="entry name" value="ATP_GRASP"/>
    <property type="match status" value="1"/>
</dbReference>
<reference evidence="12" key="1">
    <citation type="submission" date="2019-02" db="EMBL/GenBank/DDBJ databases">
        <authorList>
            <person name="Gruber-Vodicka R. H."/>
            <person name="Seah K. B. B."/>
        </authorList>
    </citation>
    <scope>NUCLEOTIDE SEQUENCE</scope>
    <source>
        <strain evidence="12">BECK_BY1</strain>
    </source>
</reference>
<keyword evidence="7 10" id="KW-0067">ATP-binding</keyword>
<dbReference type="PANTHER" id="PTHR21621:SF4">
    <property type="entry name" value="GLUTATHIONE SYNTHETASE"/>
    <property type="match status" value="1"/>
</dbReference>
<evidence type="ECO:0000256" key="4">
    <source>
        <dbReference type="ARBA" id="ARBA00022684"/>
    </source>
</evidence>
<keyword evidence="5" id="KW-0479">Metal-binding</keyword>
<dbReference type="GO" id="GO:0005737">
    <property type="term" value="C:cytoplasm"/>
    <property type="evidence" value="ECO:0007669"/>
    <property type="project" value="TreeGrafter"/>
</dbReference>
<dbReference type="Pfam" id="PF02955">
    <property type="entry name" value="GSH-S_ATP"/>
    <property type="match status" value="1"/>
</dbReference>
<dbReference type="Gene3D" id="3.30.1490.20">
    <property type="entry name" value="ATP-grasp fold, A domain"/>
    <property type="match status" value="1"/>
</dbReference>
<comment type="cofactor">
    <cofactor evidence="1">
        <name>Mn(2+)</name>
        <dbReference type="ChEBI" id="CHEBI:29035"/>
    </cofactor>
</comment>
<name>A0A451AEE9_9GAMM</name>
<keyword evidence="3 10" id="KW-0436">Ligase</keyword>
<keyword evidence="9" id="KW-0464">Manganese</keyword>
<evidence type="ECO:0000259" key="11">
    <source>
        <dbReference type="PROSITE" id="PS50975"/>
    </source>
</evidence>
<dbReference type="FunFam" id="3.40.50.20:FF:000009">
    <property type="entry name" value="Glutathione synthetase"/>
    <property type="match status" value="1"/>
</dbReference>
<evidence type="ECO:0000256" key="10">
    <source>
        <dbReference type="HAMAP-Rule" id="MF_00162"/>
    </source>
</evidence>
<dbReference type="SUPFAM" id="SSF52440">
    <property type="entry name" value="PreATP-grasp domain"/>
    <property type="match status" value="1"/>
</dbReference>
<evidence type="ECO:0000256" key="1">
    <source>
        <dbReference type="ARBA" id="ARBA00001936"/>
    </source>
</evidence>
<dbReference type="Gene3D" id="3.30.470.20">
    <property type="entry name" value="ATP-grasp fold, B domain"/>
    <property type="match status" value="1"/>
</dbReference>
<dbReference type="NCBIfam" id="NF003573">
    <property type="entry name" value="PRK05246.1"/>
    <property type="match status" value="1"/>
</dbReference>
<dbReference type="GO" id="GO:0004363">
    <property type="term" value="F:glutathione synthase activity"/>
    <property type="evidence" value="ECO:0007669"/>
    <property type="project" value="UniProtKB-UniRule"/>
</dbReference>
<sequence>MQPVIVVIVSFGFLHPYMVASGILLTMLPMLPHSANISQVYNSLKKHPLSALARSADMFKLTGEIVTLPTIKLGIVMDHIRTINIKKDSSFAMLLAAQARGWELFHMTLDDLALRDGEPHADMQALTVRDDPEDWFTLADASPQALHTLDVILMRKDPPFDMEYIYATYLLESAEERGVLVVNRPGSLRDVNEKLYTAWFPQCCPPTLVTRRCKEFQRFLTEQDDIILKPLDGMGGASIFRIRRDDPNTNVILETLTRHGRRFAMAQRFIPEIRDGDKRILVLDGNPIPYALARIPPVGETRGNLAVGGQGVGVALSERDRWICAQVAPALRDKGLLFVGIDVIGDYLTEINVTSPTCIRELDALYGLDIGGQLMDVIVKQLARLHLRPTRRDLVLVKRS</sequence>